<dbReference type="AlphaFoldDB" id="A0A2K2CY72"/>
<dbReference type="InParanoid" id="A0A2K2CY72"/>
<evidence type="ECO:0000313" key="3">
    <source>
        <dbReference type="Proteomes" id="UP000008810"/>
    </source>
</evidence>
<reference evidence="1" key="2">
    <citation type="submission" date="2017-06" db="EMBL/GenBank/DDBJ databases">
        <title>WGS assembly of Brachypodium distachyon.</title>
        <authorList>
            <consortium name="The International Brachypodium Initiative"/>
            <person name="Lucas S."/>
            <person name="Harmon-Smith M."/>
            <person name="Lail K."/>
            <person name="Tice H."/>
            <person name="Grimwood J."/>
            <person name="Bruce D."/>
            <person name="Barry K."/>
            <person name="Shu S."/>
            <person name="Lindquist E."/>
            <person name="Wang M."/>
            <person name="Pitluck S."/>
            <person name="Vogel J.P."/>
            <person name="Garvin D.F."/>
            <person name="Mockler T.C."/>
            <person name="Schmutz J."/>
            <person name="Rokhsar D."/>
            <person name="Bevan M.W."/>
        </authorList>
    </citation>
    <scope>NUCLEOTIDE SEQUENCE</scope>
    <source>
        <strain evidence="1">Bd21</strain>
    </source>
</reference>
<dbReference type="EMBL" id="CM000882">
    <property type="protein sequence ID" value="PNT66984.1"/>
    <property type="molecule type" value="Genomic_DNA"/>
</dbReference>
<keyword evidence="3" id="KW-1185">Reference proteome</keyword>
<name>A0A2K2CY72_BRADI</name>
<sequence length="142" mass="16534">MGDCLEHTWTLQKIEQFHNFLLMQKCPGLLLPALRNNMLLTYTLKEILPKMCCFHVAIVSKKITSSSTFWCLQCREHPYAAIIPAQYMSAEVNYHAYIHISEEHACQKSQNRCLLTRVLERGDHLTVHWRDQRSVLNYCAPG</sequence>
<dbReference type="EnsemblPlants" id="PNT66984">
    <property type="protein sequence ID" value="PNT66984"/>
    <property type="gene ID" value="BRADI_3g19182v3"/>
</dbReference>
<accession>A0A2K2CY72</accession>
<dbReference type="Proteomes" id="UP000008810">
    <property type="component" value="Chromosome 3"/>
</dbReference>
<proteinExistence type="predicted"/>
<organism evidence="1">
    <name type="scientific">Brachypodium distachyon</name>
    <name type="common">Purple false brome</name>
    <name type="synonym">Trachynia distachya</name>
    <dbReference type="NCBI Taxonomy" id="15368"/>
    <lineage>
        <taxon>Eukaryota</taxon>
        <taxon>Viridiplantae</taxon>
        <taxon>Streptophyta</taxon>
        <taxon>Embryophyta</taxon>
        <taxon>Tracheophyta</taxon>
        <taxon>Spermatophyta</taxon>
        <taxon>Magnoliopsida</taxon>
        <taxon>Liliopsida</taxon>
        <taxon>Poales</taxon>
        <taxon>Poaceae</taxon>
        <taxon>BOP clade</taxon>
        <taxon>Pooideae</taxon>
        <taxon>Stipodae</taxon>
        <taxon>Brachypodieae</taxon>
        <taxon>Brachypodium</taxon>
    </lineage>
</organism>
<evidence type="ECO:0000313" key="2">
    <source>
        <dbReference type="EnsemblPlants" id="PNT66984"/>
    </source>
</evidence>
<evidence type="ECO:0000313" key="1">
    <source>
        <dbReference type="EMBL" id="PNT66984.1"/>
    </source>
</evidence>
<reference evidence="2" key="3">
    <citation type="submission" date="2018-08" db="UniProtKB">
        <authorList>
            <consortium name="EnsemblPlants"/>
        </authorList>
    </citation>
    <scope>IDENTIFICATION</scope>
    <source>
        <strain evidence="2">cv. Bd21</strain>
    </source>
</reference>
<protein>
    <submittedName>
        <fullName evidence="1 2">Uncharacterized protein</fullName>
    </submittedName>
</protein>
<dbReference type="Gramene" id="PNT66984">
    <property type="protein sequence ID" value="PNT66984"/>
    <property type="gene ID" value="BRADI_3g19182v3"/>
</dbReference>
<gene>
    <name evidence="1" type="ORF">BRADI_3g19182v3</name>
</gene>
<reference evidence="1 2" key="1">
    <citation type="journal article" date="2010" name="Nature">
        <title>Genome sequencing and analysis of the model grass Brachypodium distachyon.</title>
        <authorList>
            <consortium name="International Brachypodium Initiative"/>
        </authorList>
    </citation>
    <scope>NUCLEOTIDE SEQUENCE [LARGE SCALE GENOMIC DNA]</scope>
    <source>
        <strain evidence="1 2">Bd21</strain>
    </source>
</reference>